<name>A0A736R7M4_SALHO</name>
<dbReference type="Pfam" id="PF21821">
    <property type="entry name" value="Dit_like"/>
    <property type="match status" value="1"/>
</dbReference>
<dbReference type="AlphaFoldDB" id="A0A736R7M4"/>
<protein>
    <recommendedName>
        <fullName evidence="1">Dit-like phage tail protein N-terminal domain-containing protein</fullName>
    </recommendedName>
</protein>
<comment type="caution">
    <text evidence="2">The sequence shown here is derived from an EMBL/GenBank/DDBJ whole genome shotgun (WGS) entry which is preliminary data.</text>
</comment>
<proteinExistence type="predicted"/>
<evidence type="ECO:0000259" key="1">
    <source>
        <dbReference type="Pfam" id="PF21821"/>
    </source>
</evidence>
<evidence type="ECO:0000313" key="2">
    <source>
        <dbReference type="EMBL" id="HAE7767465.1"/>
    </source>
</evidence>
<reference evidence="2" key="2">
    <citation type="submission" date="2018-07" db="EMBL/GenBank/DDBJ databases">
        <authorList>
            <consortium name="NCBI Pathogen Detection Project"/>
        </authorList>
    </citation>
    <scope>NUCLEOTIDE SEQUENCE</scope>
    <source>
        <strain evidence="2">2584-68</strain>
    </source>
</reference>
<dbReference type="EMBL" id="DAATAH010000089">
    <property type="protein sequence ID" value="HAE7767465.1"/>
    <property type="molecule type" value="Genomic_DNA"/>
</dbReference>
<dbReference type="InterPro" id="IPR048494">
    <property type="entry name" value="Dit-like_N"/>
</dbReference>
<organism evidence="2">
    <name type="scientific">Salmonella enterica subsp. houtenae serovar 45:g,z51:-</name>
    <dbReference type="NCBI Taxonomy" id="1967611"/>
    <lineage>
        <taxon>Bacteria</taxon>
        <taxon>Pseudomonadati</taxon>
        <taxon>Pseudomonadota</taxon>
        <taxon>Gammaproteobacteria</taxon>
        <taxon>Enterobacterales</taxon>
        <taxon>Enterobacteriaceae</taxon>
        <taxon>Salmonella</taxon>
    </lineage>
</organism>
<accession>A0A736R7M4</accession>
<sequence>MDILSTLFKLSKRQIGIMVPDVVVSEKHSDSLEITEHPVERPTESGAGVVADHAYKRPCEVTMECGFAGGGSLLDAFDTRTIGFSTPLNSMSPRDVYASFLDMQQKRELLSVTTGKRVYKNMLIKGIEVTTDKATENVLSITLTLREVILTSTQKIQVAAKADMALGENTAASKNAGTKSLTPPDTSLAASINNFLSGVPGDALSAIGIPLAKP</sequence>
<reference evidence="2" key="1">
    <citation type="journal article" date="2018" name="Genome Biol.">
        <title>SKESA: strategic k-mer extension for scrupulous assemblies.</title>
        <authorList>
            <person name="Souvorov A."/>
            <person name="Agarwala R."/>
            <person name="Lipman D.J."/>
        </authorList>
    </citation>
    <scope>NUCLEOTIDE SEQUENCE</scope>
    <source>
        <strain evidence="2">2584-68</strain>
    </source>
</reference>
<feature type="domain" description="Dit-like phage tail protein N-terminal" evidence="1">
    <location>
        <begin position="20"/>
        <end position="158"/>
    </location>
</feature>
<gene>
    <name evidence="2" type="ORF">GNB58_004556</name>
</gene>